<name>A0AAD4KH16_9EURO</name>
<dbReference type="InterPro" id="IPR036291">
    <property type="entry name" value="NAD(P)-bd_dom_sf"/>
</dbReference>
<proteinExistence type="inferred from homology"/>
<dbReference type="PANTHER" id="PTHR45348:SF2">
    <property type="entry name" value="ZINC-TYPE ALCOHOL DEHYDROGENASE-LIKE PROTEIN C2E1P3.01"/>
    <property type="match status" value="1"/>
</dbReference>
<evidence type="ECO:0000313" key="5">
    <source>
        <dbReference type="Proteomes" id="UP001201262"/>
    </source>
</evidence>
<feature type="domain" description="Enoyl reductase (ER)" evidence="3">
    <location>
        <begin position="11"/>
        <end position="341"/>
    </location>
</feature>
<dbReference type="AlphaFoldDB" id="A0AAD4KH16"/>
<dbReference type="Proteomes" id="UP001201262">
    <property type="component" value="Unassembled WGS sequence"/>
</dbReference>
<dbReference type="SUPFAM" id="SSF51735">
    <property type="entry name" value="NAD(P)-binding Rossmann-fold domains"/>
    <property type="match status" value="1"/>
</dbReference>
<dbReference type="PANTHER" id="PTHR45348">
    <property type="entry name" value="HYPOTHETICAL OXIDOREDUCTASE (EUROFUNG)"/>
    <property type="match status" value="1"/>
</dbReference>
<dbReference type="Pfam" id="PF08240">
    <property type="entry name" value="ADH_N"/>
    <property type="match status" value="1"/>
</dbReference>
<sequence length="343" mass="35821">MPPSNTAAWVTVPKAYPFTVKEAEYTPPSKGEVVVRVHAVALNPVDYARQELGNDLFSWTKYPAVFGSDVAGEIVEVGSGATSRFGVGDRIIGLALGLGSNRPADGAFQKYVILTEIAMAHIPPGLSYEQAAVIPLGLSTAASALFQNDLLDLALPTIPRRPENGKTVLIWSGASSVGVNAIQLAVAAGYDVISTASPRNFTLVKEMGASQVFDYNSRTIVADIVAAFKNKESVGAFAIGPTSSGPVFEIISQIQGKKTVILANGPPKDVPTGLEAKWVFGSSLLDTDVGPAIFGDYLPKALANGTFTAAPAAEIIGNGLESIQNGLNILKKGVSAKKLVVLL</sequence>
<dbReference type="GeneID" id="70247312"/>
<dbReference type="Gene3D" id="3.40.50.720">
    <property type="entry name" value="NAD(P)-binding Rossmann-like Domain"/>
    <property type="match status" value="1"/>
</dbReference>
<dbReference type="InterPro" id="IPR013154">
    <property type="entry name" value="ADH-like_N"/>
</dbReference>
<dbReference type="Gene3D" id="3.90.180.10">
    <property type="entry name" value="Medium-chain alcohol dehydrogenases, catalytic domain"/>
    <property type="match status" value="1"/>
</dbReference>
<dbReference type="RefSeq" id="XP_046067966.1">
    <property type="nucleotide sequence ID" value="XM_046217025.1"/>
</dbReference>
<dbReference type="InterPro" id="IPR047122">
    <property type="entry name" value="Trans-enoyl_RdTase-like"/>
</dbReference>
<keyword evidence="5" id="KW-1185">Reference proteome</keyword>
<dbReference type="CDD" id="cd08249">
    <property type="entry name" value="enoyl_reductase_like"/>
    <property type="match status" value="1"/>
</dbReference>
<dbReference type="EMBL" id="JAJTJA010000011">
    <property type="protein sequence ID" value="KAH8691969.1"/>
    <property type="molecule type" value="Genomic_DNA"/>
</dbReference>
<accession>A0AAD4KH16</accession>
<dbReference type="InterPro" id="IPR011032">
    <property type="entry name" value="GroES-like_sf"/>
</dbReference>
<evidence type="ECO:0000313" key="4">
    <source>
        <dbReference type="EMBL" id="KAH8691969.1"/>
    </source>
</evidence>
<organism evidence="4 5">
    <name type="scientific">Talaromyces proteolyticus</name>
    <dbReference type="NCBI Taxonomy" id="1131652"/>
    <lineage>
        <taxon>Eukaryota</taxon>
        <taxon>Fungi</taxon>
        <taxon>Dikarya</taxon>
        <taxon>Ascomycota</taxon>
        <taxon>Pezizomycotina</taxon>
        <taxon>Eurotiomycetes</taxon>
        <taxon>Eurotiomycetidae</taxon>
        <taxon>Eurotiales</taxon>
        <taxon>Trichocomaceae</taxon>
        <taxon>Talaromyces</taxon>
        <taxon>Talaromyces sect. Bacilispori</taxon>
    </lineage>
</organism>
<gene>
    <name evidence="4" type="ORF">BGW36DRAFT_386648</name>
</gene>
<reference evidence="4" key="1">
    <citation type="submission" date="2021-12" db="EMBL/GenBank/DDBJ databases">
        <title>Convergent genome expansion in fungi linked to evolution of root-endophyte symbiosis.</title>
        <authorList>
            <consortium name="DOE Joint Genome Institute"/>
            <person name="Ke Y.-H."/>
            <person name="Bonito G."/>
            <person name="Liao H.-L."/>
            <person name="Looney B."/>
            <person name="Rojas-Flechas A."/>
            <person name="Nash J."/>
            <person name="Hameed K."/>
            <person name="Schadt C."/>
            <person name="Martin F."/>
            <person name="Crous P.W."/>
            <person name="Miettinen O."/>
            <person name="Magnuson J.K."/>
            <person name="Labbe J."/>
            <person name="Jacobson D."/>
            <person name="Doktycz M.J."/>
            <person name="Veneault-Fourrey C."/>
            <person name="Kuo A."/>
            <person name="Mondo S."/>
            <person name="Calhoun S."/>
            <person name="Riley R."/>
            <person name="Ohm R."/>
            <person name="LaButti K."/>
            <person name="Andreopoulos B."/>
            <person name="Pangilinan J."/>
            <person name="Nolan M."/>
            <person name="Tritt A."/>
            <person name="Clum A."/>
            <person name="Lipzen A."/>
            <person name="Daum C."/>
            <person name="Barry K."/>
            <person name="Grigoriev I.V."/>
            <person name="Vilgalys R."/>
        </authorList>
    </citation>
    <scope>NUCLEOTIDE SEQUENCE</scope>
    <source>
        <strain evidence="4">PMI_201</strain>
    </source>
</reference>
<protein>
    <submittedName>
        <fullName evidence="4">Oxidoreductase</fullName>
    </submittedName>
</protein>
<comment type="caution">
    <text evidence="4">The sequence shown here is derived from an EMBL/GenBank/DDBJ whole genome shotgun (WGS) entry which is preliminary data.</text>
</comment>
<comment type="similarity">
    <text evidence="1">Belongs to the zinc-containing alcohol dehydrogenase family.</text>
</comment>
<dbReference type="GO" id="GO:0016651">
    <property type="term" value="F:oxidoreductase activity, acting on NAD(P)H"/>
    <property type="evidence" value="ECO:0007669"/>
    <property type="project" value="InterPro"/>
</dbReference>
<dbReference type="SMART" id="SM00829">
    <property type="entry name" value="PKS_ER"/>
    <property type="match status" value="1"/>
</dbReference>
<evidence type="ECO:0000256" key="2">
    <source>
        <dbReference type="ARBA" id="ARBA00023002"/>
    </source>
</evidence>
<evidence type="ECO:0000259" key="3">
    <source>
        <dbReference type="SMART" id="SM00829"/>
    </source>
</evidence>
<dbReference type="SUPFAM" id="SSF50129">
    <property type="entry name" value="GroES-like"/>
    <property type="match status" value="1"/>
</dbReference>
<dbReference type="InterPro" id="IPR020843">
    <property type="entry name" value="ER"/>
</dbReference>
<evidence type="ECO:0000256" key="1">
    <source>
        <dbReference type="ARBA" id="ARBA00008072"/>
    </source>
</evidence>
<keyword evidence="2" id="KW-0560">Oxidoreductase</keyword>